<dbReference type="CDD" id="cd07516">
    <property type="entry name" value="HAD_Pase"/>
    <property type="match status" value="1"/>
</dbReference>
<organism evidence="1 2">
    <name type="scientific">Ruminiclostridium papyrosolvens C7</name>
    <dbReference type="NCBI Taxonomy" id="1330534"/>
    <lineage>
        <taxon>Bacteria</taxon>
        <taxon>Bacillati</taxon>
        <taxon>Bacillota</taxon>
        <taxon>Clostridia</taxon>
        <taxon>Eubacteriales</taxon>
        <taxon>Oscillospiraceae</taxon>
        <taxon>Ruminiclostridium</taxon>
    </lineage>
</organism>
<dbReference type="InterPro" id="IPR036412">
    <property type="entry name" value="HAD-like_sf"/>
</dbReference>
<name>U4R1N1_9FIRM</name>
<dbReference type="STRING" id="1330534.L323_09995"/>
<dbReference type="SFLD" id="SFLDG01144">
    <property type="entry name" value="C2.B.4:_PGP_Like"/>
    <property type="match status" value="1"/>
</dbReference>
<dbReference type="SUPFAM" id="SSF56784">
    <property type="entry name" value="HAD-like"/>
    <property type="match status" value="1"/>
</dbReference>
<dbReference type="GO" id="GO:0016791">
    <property type="term" value="F:phosphatase activity"/>
    <property type="evidence" value="ECO:0007669"/>
    <property type="project" value="TreeGrafter"/>
</dbReference>
<sequence>MLINIDLCRGTKESEDEMYRLVAIDLDGTLLDTNKEISERNKTAIHMAKEKDVKIVICSGRVYSGARIYAKQLGIMDPIIACNGAIIRENIDGKVIYSDFMNTADCLRILNIFHENNIYFHVYAGETMLTERLDYNSQKYYERNKALPPKDRVEIDIVADMEKKLRELDGKVLKFVAVSDDSELLATVRKKLSVVETVDVTSSNYNNFEVVNKGVNKGKALERLAEVLKITPQEMIAVGDNENDIPMFDFAGLGIAMGNAEDCAKEAADYITASNTEDGVAKAIEKFVLG</sequence>
<dbReference type="GO" id="GO:0005829">
    <property type="term" value="C:cytosol"/>
    <property type="evidence" value="ECO:0007669"/>
    <property type="project" value="TreeGrafter"/>
</dbReference>
<dbReference type="NCBIfam" id="TIGR00099">
    <property type="entry name" value="Cof-subfamily"/>
    <property type="match status" value="1"/>
</dbReference>
<dbReference type="PANTHER" id="PTHR10000:SF8">
    <property type="entry name" value="HAD SUPERFAMILY HYDROLASE-LIKE, TYPE 3"/>
    <property type="match status" value="1"/>
</dbReference>
<dbReference type="PROSITE" id="PS01229">
    <property type="entry name" value="COF_2"/>
    <property type="match status" value="1"/>
</dbReference>
<dbReference type="Gene3D" id="3.30.1240.10">
    <property type="match status" value="1"/>
</dbReference>
<dbReference type="SFLD" id="SFLDG01140">
    <property type="entry name" value="C2.B:_Phosphomannomutase_and_P"/>
    <property type="match status" value="1"/>
</dbReference>
<dbReference type="SFLD" id="SFLDS00003">
    <property type="entry name" value="Haloacid_Dehalogenase"/>
    <property type="match status" value="1"/>
</dbReference>
<accession>U4R1N1</accession>
<gene>
    <name evidence="1" type="ORF">L323_09995</name>
</gene>
<dbReference type="InterPro" id="IPR023214">
    <property type="entry name" value="HAD_sf"/>
</dbReference>
<dbReference type="GO" id="GO:0000287">
    <property type="term" value="F:magnesium ion binding"/>
    <property type="evidence" value="ECO:0007669"/>
    <property type="project" value="TreeGrafter"/>
</dbReference>
<dbReference type="PANTHER" id="PTHR10000">
    <property type="entry name" value="PHOSPHOSERINE PHOSPHATASE"/>
    <property type="match status" value="1"/>
</dbReference>
<proteinExistence type="predicted"/>
<evidence type="ECO:0000313" key="2">
    <source>
        <dbReference type="Proteomes" id="UP000016860"/>
    </source>
</evidence>
<comment type="caution">
    <text evidence="1">The sequence shown here is derived from an EMBL/GenBank/DDBJ whole genome shotgun (WGS) entry which is preliminary data.</text>
</comment>
<dbReference type="Gene3D" id="3.40.50.1000">
    <property type="entry name" value="HAD superfamily/HAD-like"/>
    <property type="match status" value="1"/>
</dbReference>
<protein>
    <submittedName>
        <fullName evidence="1">Haloacid dehalogenase</fullName>
    </submittedName>
</protein>
<dbReference type="NCBIfam" id="TIGR01484">
    <property type="entry name" value="HAD-SF-IIB"/>
    <property type="match status" value="1"/>
</dbReference>
<dbReference type="InterPro" id="IPR006379">
    <property type="entry name" value="HAD-SF_hydro_IIB"/>
</dbReference>
<dbReference type="AlphaFoldDB" id="U4R1N1"/>
<dbReference type="InterPro" id="IPR000150">
    <property type="entry name" value="Cof"/>
</dbReference>
<reference evidence="1 2" key="1">
    <citation type="journal article" date="2013" name="Genome Announc.">
        <title>Draft Genome Sequence of the Cellulolytic Bacterium Clostridium papyrosolvens C7 (ATCC 700395).</title>
        <authorList>
            <person name="Zepeda V."/>
            <person name="Dassa B."/>
            <person name="Borovok I."/>
            <person name="Lamed R."/>
            <person name="Bayer E.A."/>
            <person name="Cate J.H."/>
        </authorList>
    </citation>
    <scope>NUCLEOTIDE SEQUENCE [LARGE SCALE GENOMIC DNA]</scope>
    <source>
        <strain evidence="1 2">C7</strain>
    </source>
</reference>
<dbReference type="Proteomes" id="UP000016860">
    <property type="component" value="Unassembled WGS sequence"/>
</dbReference>
<dbReference type="EMBL" id="ATAY01000031">
    <property type="protein sequence ID" value="EPR11955.1"/>
    <property type="molecule type" value="Genomic_DNA"/>
</dbReference>
<dbReference type="PATRIC" id="fig|1330534.3.peg.1998"/>
<dbReference type="Pfam" id="PF08282">
    <property type="entry name" value="Hydrolase_3"/>
    <property type="match status" value="1"/>
</dbReference>
<evidence type="ECO:0000313" key="1">
    <source>
        <dbReference type="EMBL" id="EPR11955.1"/>
    </source>
</evidence>